<keyword evidence="5" id="KW-1185">Reference proteome</keyword>
<proteinExistence type="inferred from homology"/>
<dbReference type="Proteomes" id="UP000198693">
    <property type="component" value="Unassembled WGS sequence"/>
</dbReference>
<accession>A0A1I7G0U1</accession>
<protein>
    <submittedName>
        <fullName evidence="4">Short-chain dehydrogenase</fullName>
    </submittedName>
</protein>
<evidence type="ECO:0000256" key="2">
    <source>
        <dbReference type="ARBA" id="ARBA00023002"/>
    </source>
</evidence>
<dbReference type="CDD" id="cd05374">
    <property type="entry name" value="17beta-HSD-like_SDR_c"/>
    <property type="match status" value="1"/>
</dbReference>
<sequence length="276" mass="29894">MNKTVLITGATSGMGKATALLLAEHGYTVYAGVRNGRQELIDEAEKHGLSLNTVALDVQDTASIRKAVQHIMTKEGKIDVLVNNAGFGLLATLEEGTDEEIFKQFDVNVFGLIKMTREVLPHMREAGSGVVINISSFLGKMGLPLLSHYNASKYAVEGITDSLRFEVAPFGIRVHSVLAGLFGTNFVKKGLVANSTTTGESSPYKELVSHFMPIVAKAINEGPDPLPIAQAVKNIIENDDSDIAVEVGKEAEQFVPMRKRMDDKSFEAKVKETFGL</sequence>
<organism evidence="4 5">
    <name type="scientific">Halomonas korlensis</name>
    <dbReference type="NCBI Taxonomy" id="463301"/>
    <lineage>
        <taxon>Bacteria</taxon>
        <taxon>Pseudomonadati</taxon>
        <taxon>Pseudomonadota</taxon>
        <taxon>Gammaproteobacteria</taxon>
        <taxon>Oceanospirillales</taxon>
        <taxon>Halomonadaceae</taxon>
        <taxon>Halomonas</taxon>
    </lineage>
</organism>
<evidence type="ECO:0000256" key="3">
    <source>
        <dbReference type="RuleBase" id="RU000363"/>
    </source>
</evidence>
<dbReference type="Gene3D" id="3.40.50.720">
    <property type="entry name" value="NAD(P)-binding Rossmann-like Domain"/>
    <property type="match status" value="1"/>
</dbReference>
<dbReference type="AlphaFoldDB" id="A0A1I7G0U1"/>
<dbReference type="SUPFAM" id="SSF51735">
    <property type="entry name" value="NAD(P)-binding Rossmann-fold domains"/>
    <property type="match status" value="1"/>
</dbReference>
<dbReference type="PRINTS" id="PR00081">
    <property type="entry name" value="GDHRDH"/>
</dbReference>
<dbReference type="GO" id="GO:0016491">
    <property type="term" value="F:oxidoreductase activity"/>
    <property type="evidence" value="ECO:0007669"/>
    <property type="project" value="UniProtKB-KW"/>
</dbReference>
<evidence type="ECO:0000313" key="5">
    <source>
        <dbReference type="Proteomes" id="UP000198693"/>
    </source>
</evidence>
<dbReference type="PRINTS" id="PR00080">
    <property type="entry name" value="SDRFAMILY"/>
</dbReference>
<evidence type="ECO:0000313" key="4">
    <source>
        <dbReference type="EMBL" id="SFU42027.1"/>
    </source>
</evidence>
<dbReference type="InterPro" id="IPR002347">
    <property type="entry name" value="SDR_fam"/>
</dbReference>
<dbReference type="PANTHER" id="PTHR43976:SF16">
    <property type="entry name" value="SHORT-CHAIN DEHYDROGENASE_REDUCTASE FAMILY PROTEIN"/>
    <property type="match status" value="1"/>
</dbReference>
<dbReference type="RefSeq" id="WP_089792970.1">
    <property type="nucleotide sequence ID" value="NZ_FPBP01000002.1"/>
</dbReference>
<dbReference type="EMBL" id="FPBP01000002">
    <property type="protein sequence ID" value="SFU42027.1"/>
    <property type="molecule type" value="Genomic_DNA"/>
</dbReference>
<evidence type="ECO:0000256" key="1">
    <source>
        <dbReference type="ARBA" id="ARBA00006484"/>
    </source>
</evidence>
<dbReference type="Pfam" id="PF00106">
    <property type="entry name" value="adh_short"/>
    <property type="match status" value="1"/>
</dbReference>
<reference evidence="5" key="1">
    <citation type="submission" date="2016-10" db="EMBL/GenBank/DDBJ databases">
        <authorList>
            <person name="Varghese N."/>
            <person name="Submissions S."/>
        </authorList>
    </citation>
    <scope>NUCLEOTIDE SEQUENCE [LARGE SCALE GENOMIC DNA]</scope>
    <source>
        <strain evidence="5">CGMCC 1.6981</strain>
    </source>
</reference>
<dbReference type="STRING" id="463301.SAMN04487955_102156"/>
<dbReference type="PANTHER" id="PTHR43976">
    <property type="entry name" value="SHORT CHAIN DEHYDROGENASE"/>
    <property type="match status" value="1"/>
</dbReference>
<dbReference type="InterPro" id="IPR051911">
    <property type="entry name" value="SDR_oxidoreductase"/>
</dbReference>
<keyword evidence="2" id="KW-0560">Oxidoreductase</keyword>
<gene>
    <name evidence="4" type="ORF">SAMN04487955_102156</name>
</gene>
<dbReference type="OrthoDB" id="9775296at2"/>
<dbReference type="InterPro" id="IPR020904">
    <property type="entry name" value="Sc_DH/Rdtase_CS"/>
</dbReference>
<dbReference type="PROSITE" id="PS00061">
    <property type="entry name" value="ADH_SHORT"/>
    <property type="match status" value="1"/>
</dbReference>
<name>A0A1I7G0U1_9GAMM</name>
<dbReference type="InterPro" id="IPR036291">
    <property type="entry name" value="NAD(P)-bd_dom_sf"/>
</dbReference>
<comment type="similarity">
    <text evidence="1 3">Belongs to the short-chain dehydrogenases/reductases (SDR) family.</text>
</comment>